<reference evidence="8" key="1">
    <citation type="journal article" date="2011" name="PLoS ONE">
        <title>The entomopathogenic bacterial endosymbionts xenorhabdus and photorhabdus: convergent lifestyles from divergent genomes.</title>
        <authorList>
            <person name="Chaston J.M."/>
            <person name="Suen G."/>
            <person name="Tucker S.L."/>
            <person name="Andersen A.W."/>
            <person name="Bhasin A."/>
            <person name="Bode E."/>
            <person name="Bode H.B."/>
            <person name="Brachmann A.O."/>
            <person name="Cowles C.E."/>
            <person name="Cowles K.N."/>
            <person name="Darby C."/>
            <person name="de Leon L."/>
            <person name="Drace K."/>
            <person name="Du Z."/>
            <person name="Givaudan A."/>
            <person name="Herbert Tran E.E."/>
            <person name="Jewell K.A."/>
            <person name="Knack J.J."/>
            <person name="Krasomil-Osterfeld K.C."/>
            <person name="Kukor R."/>
            <person name="Lanois A."/>
            <person name="Latreille P."/>
            <person name="Leimgruber N.K."/>
            <person name="Lipke C.M."/>
            <person name="Liu R."/>
            <person name="Lu X."/>
            <person name="Martens E.C."/>
            <person name="Marri P.R."/>
            <person name="Medigue C."/>
            <person name="Menard M.L."/>
            <person name="Miller N.M."/>
            <person name="Morales-Soto N."/>
            <person name="Norton S."/>
            <person name="Ogier J.C."/>
            <person name="Orchard S.S."/>
            <person name="Park D."/>
            <person name="Park Y."/>
            <person name="Qurollo B.A."/>
            <person name="Sugar D.R."/>
            <person name="Richards G.R."/>
            <person name="Rouy Z."/>
            <person name="Slominski B."/>
            <person name="Slominski K."/>
            <person name="Snyder H."/>
            <person name="Tjaden B.C."/>
            <person name="van der Hoeven R."/>
            <person name="Welch R.D."/>
            <person name="Wheeler C."/>
            <person name="Xiang B."/>
            <person name="Barbazuk B."/>
            <person name="Gaudriault S."/>
            <person name="Goodner B."/>
            <person name="Slater S.C."/>
            <person name="Forst S."/>
            <person name="Goldman B.S."/>
            <person name="Goodrich-Blair H."/>
        </authorList>
    </citation>
    <scope>NUCLEOTIDE SEQUENCE [LARGE SCALE GENOMIC DNA]</scope>
    <source>
        <strain evidence="8">SS-2004</strain>
    </source>
</reference>
<feature type="transmembrane region" description="Helical" evidence="5">
    <location>
        <begin position="75"/>
        <end position="93"/>
    </location>
</feature>
<dbReference type="InterPro" id="IPR001750">
    <property type="entry name" value="ND/Mrp_TM"/>
</dbReference>
<dbReference type="PATRIC" id="fig|406818.4.peg.2618"/>
<sequence length="485" mass="52664">MTITSEQLIALLPLLIVGLTVVVVMLSIAWRRDHLINFTLTVIGLNLALLSLYFVGQQEPMDVTPLIHVDRFAMFYTSLVLIASLATTTFAYSWLENYPDNKEEFYLLVLIAAVGGILLSSANHMASLFIGIELITLPLFGLIGYAYRQKRSLEASIKYMLLSAAASSFLLFGIALLYAESGDLSFASLGRNLSDSQLHEPLILAGLGMMLVGVGFKLSLVPFQLWTPDVYQGAPAPVSTFLATASKVAIFAVIMRLFLEAPVAESETLRIVLTVMAIASILFGNLLALTQSNIKRLLGYSSIAHLGYLLVVLVAIRSHTLAEETAGIYLAGYLFASIGAFGVVSLMSSPYRGPDADSLYSYRGLFWHKPILSAVMTIIMLSLAGIPLTFGFIGKFYVIATAVEAKLWWLTGAVVLGSAIGLYYYLRVMVSLYLPAPKTLNRDTPSNWALTSGGIVVLISGLLVLILGIWPQPVIDIVQQAKSAM</sequence>
<organism evidence="8 9">
    <name type="scientific">Xenorhabdus bovienii (strain SS-2004)</name>
    <name type="common">Xenorhabdus nematophila subsp. bovienii</name>
    <dbReference type="NCBI Taxonomy" id="406818"/>
    <lineage>
        <taxon>Bacteria</taxon>
        <taxon>Pseudomonadati</taxon>
        <taxon>Pseudomonadota</taxon>
        <taxon>Gammaproteobacteria</taxon>
        <taxon>Enterobacterales</taxon>
        <taxon>Morganellaceae</taxon>
        <taxon>Xenorhabdus</taxon>
    </lineage>
</organism>
<keyword evidence="5" id="KW-0997">Cell inner membrane</keyword>
<dbReference type="HOGENOM" id="CLU_007100_1_5_6"/>
<feature type="transmembrane region" description="Helical" evidence="5">
    <location>
        <begin position="202"/>
        <end position="226"/>
    </location>
</feature>
<dbReference type="HAMAP" id="MF_00445">
    <property type="entry name" value="NDH1_NuoN_1"/>
    <property type="match status" value="1"/>
</dbReference>
<comment type="catalytic activity">
    <reaction evidence="5">
        <text>a quinone + NADH + 5 H(+)(in) = a quinol + NAD(+) + 4 H(+)(out)</text>
        <dbReference type="Rhea" id="RHEA:57888"/>
        <dbReference type="ChEBI" id="CHEBI:15378"/>
        <dbReference type="ChEBI" id="CHEBI:24646"/>
        <dbReference type="ChEBI" id="CHEBI:57540"/>
        <dbReference type="ChEBI" id="CHEBI:57945"/>
        <dbReference type="ChEBI" id="CHEBI:132124"/>
    </reaction>
</comment>
<feature type="transmembrane region" description="Helical" evidence="5">
    <location>
        <begin position="35"/>
        <end position="55"/>
    </location>
</feature>
<keyword evidence="5" id="KW-1003">Cell membrane</keyword>
<dbReference type="EMBL" id="FN667741">
    <property type="protein sequence ID" value="CBJ82036.1"/>
    <property type="molecule type" value="Genomic_DNA"/>
</dbReference>
<keyword evidence="4 5" id="KW-0472">Membrane</keyword>
<dbReference type="eggNOG" id="COG1007">
    <property type="taxonomic scope" value="Bacteria"/>
</dbReference>
<dbReference type="GO" id="GO:0005886">
    <property type="term" value="C:plasma membrane"/>
    <property type="evidence" value="ECO:0007669"/>
    <property type="project" value="UniProtKB-SubCell"/>
</dbReference>
<dbReference type="NCBIfam" id="TIGR01770">
    <property type="entry name" value="NDH_I_N"/>
    <property type="match status" value="1"/>
</dbReference>
<keyword evidence="5" id="KW-1278">Translocase</keyword>
<evidence type="ECO:0000313" key="9">
    <source>
        <dbReference type="Proteomes" id="UP000002045"/>
    </source>
</evidence>
<dbReference type="NCBIfam" id="NF004439">
    <property type="entry name" value="PRK05777.1-1"/>
    <property type="match status" value="1"/>
</dbReference>
<dbReference type="GO" id="GO:0008137">
    <property type="term" value="F:NADH dehydrogenase (ubiquinone) activity"/>
    <property type="evidence" value="ECO:0007669"/>
    <property type="project" value="InterPro"/>
</dbReference>
<evidence type="ECO:0000256" key="6">
    <source>
        <dbReference type="RuleBase" id="RU000320"/>
    </source>
</evidence>
<dbReference type="AlphaFoldDB" id="D3V874"/>
<keyword evidence="5" id="KW-0830">Ubiquinone</keyword>
<dbReference type="KEGG" id="xbo:XBJ1_2912"/>
<feature type="transmembrane region" description="Helical" evidence="5">
    <location>
        <begin position="406"/>
        <end position="426"/>
    </location>
</feature>
<feature type="transmembrane region" description="Helical" evidence="5">
    <location>
        <begin position="271"/>
        <end position="290"/>
    </location>
</feature>
<keyword evidence="5" id="KW-0874">Quinone</keyword>
<dbReference type="GO" id="GO:0042773">
    <property type="term" value="P:ATP synthesis coupled electron transport"/>
    <property type="evidence" value="ECO:0007669"/>
    <property type="project" value="InterPro"/>
</dbReference>
<keyword evidence="3 5" id="KW-1133">Transmembrane helix</keyword>
<accession>D3V874</accession>
<keyword evidence="8" id="KW-0560">Oxidoreductase</keyword>
<feature type="transmembrane region" description="Helical" evidence="5">
    <location>
        <begin position="128"/>
        <end position="147"/>
    </location>
</feature>
<proteinExistence type="inferred from homology"/>
<feature type="transmembrane region" description="Helical" evidence="5">
    <location>
        <begin position="447"/>
        <end position="470"/>
    </location>
</feature>
<dbReference type="PANTHER" id="PTHR22773">
    <property type="entry name" value="NADH DEHYDROGENASE"/>
    <property type="match status" value="1"/>
</dbReference>
<evidence type="ECO:0000256" key="3">
    <source>
        <dbReference type="ARBA" id="ARBA00022989"/>
    </source>
</evidence>
<gene>
    <name evidence="5 8" type="primary">nuoN</name>
    <name evidence="8" type="ordered locus">XBJ1_2912</name>
</gene>
<dbReference type="GO" id="GO:0050136">
    <property type="term" value="F:NADH dehydrogenase (quinone) (non-electrogenic) activity"/>
    <property type="evidence" value="ECO:0007669"/>
    <property type="project" value="UniProtKB-UniRule"/>
</dbReference>
<evidence type="ECO:0000313" key="8">
    <source>
        <dbReference type="EMBL" id="CBJ82036.1"/>
    </source>
</evidence>
<evidence type="ECO:0000256" key="4">
    <source>
        <dbReference type="ARBA" id="ARBA00023136"/>
    </source>
</evidence>
<comment type="function">
    <text evidence="5">NDH-1 shuttles electrons from NADH, via FMN and iron-sulfur (Fe-S) centers, to quinones in the respiratory chain. The immediate electron acceptor for the enzyme in this species is believed to be ubiquinone. Couples the redox reaction to proton translocation (for every two electrons transferred, four hydrogen ions are translocated across the cytoplasmic membrane), and thus conserves the redox energy in a proton gradient.</text>
</comment>
<feature type="domain" description="NADH:quinone oxidoreductase/Mrp antiporter transmembrane" evidence="7">
    <location>
        <begin position="122"/>
        <end position="420"/>
    </location>
</feature>
<feature type="transmembrane region" description="Helical" evidence="5">
    <location>
        <begin position="6"/>
        <end position="28"/>
    </location>
</feature>
<comment type="subunit">
    <text evidence="5">NDH-1 is composed of 13 different subunits. Subunits NuoA, H, J, K, L, M, N constitute the membrane sector of the complex.</text>
</comment>
<evidence type="ECO:0000256" key="1">
    <source>
        <dbReference type="ARBA" id="ARBA00004127"/>
    </source>
</evidence>
<keyword evidence="5" id="KW-0520">NAD</keyword>
<name>D3V874_XENBS</name>
<feature type="transmembrane region" description="Helical" evidence="5">
    <location>
        <begin position="328"/>
        <end position="351"/>
    </location>
</feature>
<feature type="transmembrane region" description="Helical" evidence="5">
    <location>
        <begin position="238"/>
        <end position="259"/>
    </location>
</feature>
<dbReference type="GO" id="GO:0012505">
    <property type="term" value="C:endomembrane system"/>
    <property type="evidence" value="ECO:0007669"/>
    <property type="project" value="UniProtKB-SubCell"/>
</dbReference>
<dbReference type="RefSeq" id="WP_012989305.1">
    <property type="nucleotide sequence ID" value="NC_013892.1"/>
</dbReference>
<evidence type="ECO:0000259" key="7">
    <source>
        <dbReference type="Pfam" id="PF00361"/>
    </source>
</evidence>
<dbReference type="Proteomes" id="UP000002045">
    <property type="component" value="Chromosome"/>
</dbReference>
<feature type="transmembrane region" description="Helical" evidence="5">
    <location>
        <begin position="297"/>
        <end position="316"/>
    </location>
</feature>
<comment type="subcellular location">
    <subcellularLocation>
        <location evidence="5">Cell inner membrane</location>
        <topology evidence="5">Multi-pass membrane protein</topology>
    </subcellularLocation>
    <subcellularLocation>
        <location evidence="1">Endomembrane system</location>
        <topology evidence="1">Multi-pass membrane protein</topology>
    </subcellularLocation>
    <subcellularLocation>
        <location evidence="6">Membrane</location>
        <topology evidence="6">Multi-pass membrane protein</topology>
    </subcellularLocation>
</comment>
<dbReference type="Pfam" id="PF00361">
    <property type="entry name" value="Proton_antipo_M"/>
    <property type="match status" value="1"/>
</dbReference>
<keyword evidence="2 5" id="KW-0812">Transmembrane</keyword>
<dbReference type="STRING" id="406818.XBJ1_2912"/>
<dbReference type="InterPro" id="IPR010096">
    <property type="entry name" value="NADH-Q_OxRdtase_suN/2"/>
</dbReference>
<dbReference type="EC" id="7.1.1.-" evidence="5"/>
<protein>
    <recommendedName>
        <fullName evidence="5">NADH-quinone oxidoreductase subunit N</fullName>
        <ecNumber evidence="5">7.1.1.-</ecNumber>
    </recommendedName>
    <alternativeName>
        <fullName evidence="5">NADH dehydrogenase I subunit N</fullName>
    </alternativeName>
    <alternativeName>
        <fullName evidence="5">NDH-1 subunit N</fullName>
    </alternativeName>
</protein>
<dbReference type="GO" id="GO:0048038">
    <property type="term" value="F:quinone binding"/>
    <property type="evidence" value="ECO:0007669"/>
    <property type="project" value="UniProtKB-KW"/>
</dbReference>
<feature type="transmembrane region" description="Helical" evidence="5">
    <location>
        <begin position="159"/>
        <end position="179"/>
    </location>
</feature>
<keyword evidence="5" id="KW-0813">Transport</keyword>
<evidence type="ECO:0000256" key="5">
    <source>
        <dbReference type="HAMAP-Rule" id="MF_00445"/>
    </source>
</evidence>
<evidence type="ECO:0000256" key="2">
    <source>
        <dbReference type="ARBA" id="ARBA00022692"/>
    </source>
</evidence>
<comment type="similarity">
    <text evidence="5">Belongs to the complex I subunit 2 family.</text>
</comment>
<feature type="transmembrane region" description="Helical" evidence="5">
    <location>
        <begin position="371"/>
        <end position="394"/>
    </location>
</feature>
<feature type="transmembrane region" description="Helical" evidence="5">
    <location>
        <begin position="105"/>
        <end position="122"/>
    </location>
</feature>